<organism evidence="2 3">
    <name type="scientific">Pseudoalteromonas obscura</name>
    <dbReference type="NCBI Taxonomy" id="3048491"/>
    <lineage>
        <taxon>Bacteria</taxon>
        <taxon>Pseudomonadati</taxon>
        <taxon>Pseudomonadota</taxon>
        <taxon>Gammaproteobacteria</taxon>
        <taxon>Alteromonadales</taxon>
        <taxon>Pseudoalteromonadaceae</taxon>
        <taxon>Pseudoalteromonas</taxon>
    </lineage>
</organism>
<dbReference type="Proteomes" id="UP001231915">
    <property type="component" value="Unassembled WGS sequence"/>
</dbReference>
<gene>
    <name evidence="2" type="ORF">QNM18_10245</name>
</gene>
<accession>A0ABT7EK49</accession>
<comment type="caution">
    <text evidence="2">The sequence shown here is derived from an EMBL/GenBank/DDBJ whole genome shotgun (WGS) entry which is preliminary data.</text>
</comment>
<evidence type="ECO:0000256" key="1">
    <source>
        <dbReference type="SAM" id="MobiDB-lite"/>
    </source>
</evidence>
<evidence type="ECO:0000313" key="3">
    <source>
        <dbReference type="Proteomes" id="UP001231915"/>
    </source>
</evidence>
<feature type="region of interest" description="Disordered" evidence="1">
    <location>
        <begin position="1"/>
        <end position="57"/>
    </location>
</feature>
<name>A0ABT7EK49_9GAMM</name>
<sequence>MALAGVTASSEVVTEDHNPSDNLTLAPSDSLTPRSSQSFDPIDEPKKSKKKSSLDFSKWPTEPSDQVLCDWLEFRKKKSLSVSQTVVNRQATELDIALKNGISVDDCLSECVVRGWQGFEYAWLSGEVKARAKSLSHFSAAANENSFASTGVITVNSSRKDVGQALLVGYGFWDLPENHRDDVVKEWRAGRLRVELINVLEKQNIAL</sequence>
<feature type="compositionally biased region" description="Polar residues" evidence="1">
    <location>
        <begin position="20"/>
        <end position="39"/>
    </location>
</feature>
<proteinExistence type="predicted"/>
<evidence type="ECO:0000313" key="2">
    <source>
        <dbReference type="EMBL" id="MDK2595423.1"/>
    </source>
</evidence>
<protein>
    <submittedName>
        <fullName evidence="2">Uncharacterized protein</fullName>
    </submittedName>
</protein>
<dbReference type="RefSeq" id="WP_284137132.1">
    <property type="nucleotide sequence ID" value="NZ_JASJUT010000003.1"/>
</dbReference>
<reference evidence="2 3" key="1">
    <citation type="submission" date="2023-05" db="EMBL/GenBank/DDBJ databases">
        <title>Pseudoalteromonas ardens sp. nov., Pseudoalteromonas obscura sp. nov., and Pseudoalteromonas umbrosa sp. nov., isolated from the coral Montipora capitata.</title>
        <authorList>
            <person name="Thomas E.M."/>
            <person name="Smith E.M."/>
            <person name="Papke E."/>
            <person name="Shlafstein M.D."/>
            <person name="Oline D.K."/>
            <person name="Videau P."/>
            <person name="Saw J.H."/>
            <person name="Strangman W.K."/>
            <person name="Ushijima B."/>
        </authorList>
    </citation>
    <scope>NUCLEOTIDE SEQUENCE [LARGE SCALE GENOMIC DNA]</scope>
    <source>
        <strain evidence="2 3">P94</strain>
    </source>
</reference>
<dbReference type="EMBL" id="JASJUT010000003">
    <property type="protein sequence ID" value="MDK2595423.1"/>
    <property type="molecule type" value="Genomic_DNA"/>
</dbReference>
<keyword evidence="3" id="KW-1185">Reference proteome</keyword>